<evidence type="ECO:0000256" key="11">
    <source>
        <dbReference type="SAM" id="SignalP"/>
    </source>
</evidence>
<comment type="subcellular location">
    <subcellularLocation>
        <location evidence="2">Secreted</location>
    </subcellularLocation>
</comment>
<comment type="similarity">
    <text evidence="3">Belongs to the LEAP2 family.</text>
</comment>
<dbReference type="AlphaFoldDB" id="A0A3B3S353"/>
<feature type="signal peptide" evidence="11">
    <location>
        <begin position="1"/>
        <end position="17"/>
    </location>
</feature>
<keyword evidence="5" id="KW-0964">Secreted</keyword>
<dbReference type="GO" id="GO:0005576">
    <property type="term" value="C:extracellular region"/>
    <property type="evidence" value="ECO:0007669"/>
    <property type="project" value="UniProtKB-SubCell"/>
</dbReference>
<dbReference type="Gene3D" id="4.10.40.50">
    <property type="match status" value="1"/>
</dbReference>
<sequence>MKTLATFALLILCLVQTAPISQEESEGLIQRAKRSLLWRWNTLRPIGASCRDHSECGTKFCRLV</sequence>
<dbReference type="GO" id="GO:0061844">
    <property type="term" value="P:antimicrobial humoral immune response mediated by antimicrobial peptide"/>
    <property type="evidence" value="ECO:0007669"/>
    <property type="project" value="TreeGrafter"/>
</dbReference>
<dbReference type="Pfam" id="PF07359">
    <property type="entry name" value="LEAP-2"/>
    <property type="match status" value="1"/>
</dbReference>
<dbReference type="PANTHER" id="PTHR21007">
    <property type="entry name" value="LIVER EXPRESSED ANTIMICROBIAL PEPTIDE 2"/>
    <property type="match status" value="1"/>
</dbReference>
<evidence type="ECO:0000313" key="13">
    <source>
        <dbReference type="Proteomes" id="UP000261540"/>
    </source>
</evidence>
<keyword evidence="6" id="KW-0929">Antimicrobial</keyword>
<evidence type="ECO:0000256" key="4">
    <source>
        <dbReference type="ARBA" id="ARBA00020494"/>
    </source>
</evidence>
<reference evidence="12" key="2">
    <citation type="submission" date="2025-09" db="UniProtKB">
        <authorList>
            <consortium name="Ensembl"/>
        </authorList>
    </citation>
    <scope>IDENTIFICATION</scope>
</reference>
<feature type="chain" id="PRO_5017405852" description="Liver-expressed antimicrobial peptide 2" evidence="11">
    <location>
        <begin position="18"/>
        <end position="64"/>
    </location>
</feature>
<keyword evidence="13" id="KW-1185">Reference proteome</keyword>
<evidence type="ECO:0000256" key="1">
    <source>
        <dbReference type="ARBA" id="ARBA00002585"/>
    </source>
</evidence>
<keyword evidence="7" id="KW-0165">Cleavage on pair of basic residues</keyword>
<dbReference type="GeneTree" id="ENSGT01030000235124"/>
<organism evidence="12 13">
    <name type="scientific">Paramormyrops kingsleyae</name>
    <dbReference type="NCBI Taxonomy" id="1676925"/>
    <lineage>
        <taxon>Eukaryota</taxon>
        <taxon>Metazoa</taxon>
        <taxon>Chordata</taxon>
        <taxon>Craniata</taxon>
        <taxon>Vertebrata</taxon>
        <taxon>Euteleostomi</taxon>
        <taxon>Actinopterygii</taxon>
        <taxon>Neopterygii</taxon>
        <taxon>Teleostei</taxon>
        <taxon>Osteoglossocephala</taxon>
        <taxon>Osteoglossomorpha</taxon>
        <taxon>Osteoglossiformes</taxon>
        <taxon>Mormyridae</taxon>
        <taxon>Paramormyrops</taxon>
    </lineage>
</organism>
<keyword evidence="8 11" id="KW-0732">Signal</keyword>
<keyword evidence="9" id="KW-0044">Antibiotic</keyword>
<proteinExistence type="inferred from homology"/>
<evidence type="ECO:0000313" key="12">
    <source>
        <dbReference type="Ensembl" id="ENSPKIP00000024963.1"/>
    </source>
</evidence>
<accession>A0A3B3S353</accession>
<evidence type="ECO:0000256" key="8">
    <source>
        <dbReference type="ARBA" id="ARBA00022729"/>
    </source>
</evidence>
<keyword evidence="10" id="KW-1015">Disulfide bond</keyword>
<evidence type="ECO:0000256" key="3">
    <source>
        <dbReference type="ARBA" id="ARBA00008047"/>
    </source>
</evidence>
<reference evidence="12" key="1">
    <citation type="submission" date="2025-08" db="UniProtKB">
        <authorList>
            <consortium name="Ensembl"/>
        </authorList>
    </citation>
    <scope>IDENTIFICATION</scope>
</reference>
<evidence type="ECO:0000256" key="6">
    <source>
        <dbReference type="ARBA" id="ARBA00022529"/>
    </source>
</evidence>
<evidence type="ECO:0000256" key="7">
    <source>
        <dbReference type="ARBA" id="ARBA00022685"/>
    </source>
</evidence>
<evidence type="ECO:0000256" key="2">
    <source>
        <dbReference type="ARBA" id="ARBA00004613"/>
    </source>
</evidence>
<dbReference type="PANTHER" id="PTHR21007:SF1">
    <property type="entry name" value="LIVER-EXPRESSED ANTIMICROBIAL PEPTIDE 2"/>
    <property type="match status" value="1"/>
</dbReference>
<name>A0A3B3S353_9TELE</name>
<comment type="function">
    <text evidence="1">Has an antimicrobial activity.</text>
</comment>
<evidence type="ECO:0000256" key="5">
    <source>
        <dbReference type="ARBA" id="ARBA00022525"/>
    </source>
</evidence>
<evidence type="ECO:0000256" key="9">
    <source>
        <dbReference type="ARBA" id="ARBA00023022"/>
    </source>
</evidence>
<dbReference type="Proteomes" id="UP000261540">
    <property type="component" value="Unplaced"/>
</dbReference>
<protein>
    <recommendedName>
        <fullName evidence="4">Liver-expressed antimicrobial peptide 2</fullName>
    </recommendedName>
</protein>
<dbReference type="GO" id="GO:0042742">
    <property type="term" value="P:defense response to bacterium"/>
    <property type="evidence" value="ECO:0007669"/>
    <property type="project" value="UniProtKB-KW"/>
</dbReference>
<dbReference type="InterPro" id="IPR009955">
    <property type="entry name" value="LEAP-2"/>
</dbReference>
<dbReference type="Ensembl" id="ENSPKIT00000005685.1">
    <property type="protein sequence ID" value="ENSPKIP00000024963.1"/>
    <property type="gene ID" value="ENSPKIG00000008008.1"/>
</dbReference>
<evidence type="ECO:0000256" key="10">
    <source>
        <dbReference type="ARBA" id="ARBA00023157"/>
    </source>
</evidence>